<proteinExistence type="predicted"/>
<feature type="transmembrane region" description="Helical" evidence="1">
    <location>
        <begin position="276"/>
        <end position="298"/>
    </location>
</feature>
<name>H9UK03_SPIAZ</name>
<dbReference type="EMBL" id="CP003282">
    <property type="protein sequence ID" value="AFG37846.1"/>
    <property type="molecule type" value="Genomic_DNA"/>
</dbReference>
<feature type="chain" id="PRO_5003623625" description="Tetratricopeptide repeat protein" evidence="2">
    <location>
        <begin position="21"/>
        <end position="377"/>
    </location>
</feature>
<dbReference type="AlphaFoldDB" id="H9UK03"/>
<gene>
    <name evidence="3" type="ordered locus">Spiaf_1789</name>
</gene>
<protein>
    <recommendedName>
        <fullName evidence="5">Tetratricopeptide repeat protein</fullName>
    </recommendedName>
</protein>
<evidence type="ECO:0000313" key="4">
    <source>
        <dbReference type="Proteomes" id="UP000007383"/>
    </source>
</evidence>
<reference evidence="4" key="1">
    <citation type="journal article" date="2013" name="Stand. Genomic Sci.">
        <title>Complete genome sequence of the halophilic bacterium Spirochaeta africana type strain (Z-7692(T)) from the alkaline Lake Magadi in the East African Rift.</title>
        <authorList>
            <person name="Liolos K."/>
            <person name="Abt B."/>
            <person name="Scheuner C."/>
            <person name="Teshima H."/>
            <person name="Held B."/>
            <person name="Lapidus A."/>
            <person name="Nolan M."/>
            <person name="Lucas S."/>
            <person name="Deshpande S."/>
            <person name="Cheng J.F."/>
            <person name="Tapia R."/>
            <person name="Goodwin L.A."/>
            <person name="Pitluck S."/>
            <person name="Pagani I."/>
            <person name="Ivanova N."/>
            <person name="Mavromatis K."/>
            <person name="Mikhailova N."/>
            <person name="Huntemann M."/>
            <person name="Pati A."/>
            <person name="Chen A."/>
            <person name="Palaniappan K."/>
            <person name="Land M."/>
            <person name="Rohde M."/>
            <person name="Tindall B.J."/>
            <person name="Detter J.C."/>
            <person name="Goker M."/>
            <person name="Bristow J."/>
            <person name="Eisen J.A."/>
            <person name="Markowitz V."/>
            <person name="Hugenholtz P."/>
            <person name="Woyke T."/>
            <person name="Klenk H.P."/>
            <person name="Kyrpides N.C."/>
        </authorList>
    </citation>
    <scope>NUCLEOTIDE SEQUENCE</scope>
    <source>
        <strain evidence="4">ATCC 700263 / DSM 8902 / Z-7692</strain>
    </source>
</reference>
<dbReference type="Proteomes" id="UP000007383">
    <property type="component" value="Chromosome"/>
</dbReference>
<feature type="transmembrane region" description="Helical" evidence="1">
    <location>
        <begin position="247"/>
        <end position="264"/>
    </location>
</feature>
<organism evidence="3 4">
    <name type="scientific">Spirochaeta africana (strain ATCC 700263 / DSM 8902 / Z-7692)</name>
    <dbReference type="NCBI Taxonomy" id="889378"/>
    <lineage>
        <taxon>Bacteria</taxon>
        <taxon>Pseudomonadati</taxon>
        <taxon>Spirochaetota</taxon>
        <taxon>Spirochaetia</taxon>
        <taxon>Spirochaetales</taxon>
        <taxon>Spirochaetaceae</taxon>
        <taxon>Spirochaeta</taxon>
    </lineage>
</organism>
<keyword evidence="1" id="KW-0472">Membrane</keyword>
<dbReference type="OrthoDB" id="9779191at2"/>
<feature type="transmembrane region" description="Helical" evidence="1">
    <location>
        <begin position="109"/>
        <end position="132"/>
    </location>
</feature>
<evidence type="ECO:0000313" key="3">
    <source>
        <dbReference type="EMBL" id="AFG37846.1"/>
    </source>
</evidence>
<dbReference type="RefSeq" id="WP_014455829.1">
    <property type="nucleotide sequence ID" value="NC_017098.1"/>
</dbReference>
<dbReference type="InterPro" id="IPR011990">
    <property type="entry name" value="TPR-like_helical_dom_sf"/>
</dbReference>
<dbReference type="KEGG" id="sfc:Spiaf_1789"/>
<keyword evidence="2" id="KW-0732">Signal</keyword>
<keyword evidence="1" id="KW-0812">Transmembrane</keyword>
<evidence type="ECO:0000256" key="1">
    <source>
        <dbReference type="SAM" id="Phobius"/>
    </source>
</evidence>
<evidence type="ECO:0008006" key="5">
    <source>
        <dbReference type="Google" id="ProtNLM"/>
    </source>
</evidence>
<dbReference type="Gene3D" id="1.25.40.10">
    <property type="entry name" value="Tetratricopeptide repeat domain"/>
    <property type="match status" value="1"/>
</dbReference>
<feature type="transmembrane region" description="Helical" evidence="1">
    <location>
        <begin position="217"/>
        <end position="235"/>
    </location>
</feature>
<sequence>MKRILCMVVMLSVAGAGAVAETAHDTDQEAEQLYIEALELLIDGRQDRAAAVFTRIVQEYPESPYADRAAQRAAELEGRYDTSGLLGFYIGNLATAAHLTTGIPIVLELGTVATGTAGIVGIGGGLAATYYLTQNSNMSRGQQLWIDSVQAASMISYYLGYSILQDLEVIDYDSSDGFPSTSFKRLWTGSMLTAVGSRAVTYVVLRDEIPPAGRPAAFLTGYSWSNVYLIMGMYGLFRVSPSTTTKIIHLGVPLSSGLLSAIAWDWSGWSAARVGMLSVGGAGGMLIGGFATAVLSPLDLPFEVYMANLIGFTALGQIAAGRFTRNFDTDPSWDGVGLQVLPSLRIASDLPADSTGDPAAVGDTTRLVPGVEVVLRY</sequence>
<dbReference type="HOGENOM" id="CLU_733433_0_0_12"/>
<keyword evidence="4" id="KW-1185">Reference proteome</keyword>
<dbReference type="PATRIC" id="fig|889378.3.peg.1778"/>
<accession>H9UK03</accession>
<dbReference type="STRING" id="889378.Spiaf_1789"/>
<feature type="signal peptide" evidence="2">
    <location>
        <begin position="1"/>
        <end position="20"/>
    </location>
</feature>
<evidence type="ECO:0000256" key="2">
    <source>
        <dbReference type="SAM" id="SignalP"/>
    </source>
</evidence>
<keyword evidence="1" id="KW-1133">Transmembrane helix</keyword>